<feature type="compositionally biased region" description="Low complexity" evidence="1">
    <location>
        <begin position="85"/>
        <end position="96"/>
    </location>
</feature>
<accession>A0A1I3DT36</accession>
<dbReference type="AlphaFoldDB" id="A0A1I3DT36"/>
<organism evidence="2 3">
    <name type="scientific">Paraburkholderia megapolitana</name>
    <dbReference type="NCBI Taxonomy" id="420953"/>
    <lineage>
        <taxon>Bacteria</taxon>
        <taxon>Pseudomonadati</taxon>
        <taxon>Pseudomonadota</taxon>
        <taxon>Betaproteobacteria</taxon>
        <taxon>Burkholderiales</taxon>
        <taxon>Burkholderiaceae</taxon>
        <taxon>Paraburkholderia</taxon>
    </lineage>
</organism>
<dbReference type="STRING" id="420953.SAMN05192543_101508"/>
<keyword evidence="3" id="KW-1185">Reference proteome</keyword>
<evidence type="ECO:0000313" key="3">
    <source>
        <dbReference type="Proteomes" id="UP000199548"/>
    </source>
</evidence>
<feature type="compositionally biased region" description="Polar residues" evidence="1">
    <location>
        <begin position="59"/>
        <end position="69"/>
    </location>
</feature>
<gene>
    <name evidence="2" type="ORF">SAMN05192543_101508</name>
</gene>
<feature type="region of interest" description="Disordered" evidence="1">
    <location>
        <begin position="24"/>
        <end position="44"/>
    </location>
</feature>
<feature type="region of interest" description="Disordered" evidence="1">
    <location>
        <begin position="56"/>
        <end position="114"/>
    </location>
</feature>
<evidence type="ECO:0000313" key="2">
    <source>
        <dbReference type="EMBL" id="SFH89865.1"/>
    </source>
</evidence>
<evidence type="ECO:0000256" key="1">
    <source>
        <dbReference type="SAM" id="MobiDB-lite"/>
    </source>
</evidence>
<protein>
    <submittedName>
        <fullName evidence="2">Uncharacterized protein</fullName>
    </submittedName>
</protein>
<proteinExistence type="predicted"/>
<sequence>MGGMAIKTGAQAVLGKLLETAKDLKPASTGSNSEPSSPTGIIGGLASGVEKLAGAVPSSVGSLRRSNSLADFRPDAGGSGSLKRSNSWSGESPSSSREIGDSSRGGGNFASNMANGAMAVGGKAAGLFGSSSPFGQLMSTGKDYLQGKADSAQLTTEADIANAKTKAGAAANQSEEQTSAVASIGNKGAANTAKAASGG</sequence>
<reference evidence="2 3" key="1">
    <citation type="submission" date="2016-10" db="EMBL/GenBank/DDBJ databases">
        <authorList>
            <person name="de Groot N.N."/>
        </authorList>
    </citation>
    <scope>NUCLEOTIDE SEQUENCE [LARGE SCALE GENOMIC DNA]</scope>
    <source>
        <strain evidence="2 3">LMG 23650</strain>
    </source>
</reference>
<dbReference type="EMBL" id="FOQU01000001">
    <property type="protein sequence ID" value="SFH89865.1"/>
    <property type="molecule type" value="Genomic_DNA"/>
</dbReference>
<feature type="compositionally biased region" description="Polar residues" evidence="1">
    <location>
        <begin position="28"/>
        <end position="39"/>
    </location>
</feature>
<name>A0A1I3DT36_9BURK</name>
<dbReference type="Proteomes" id="UP000199548">
    <property type="component" value="Unassembled WGS sequence"/>
</dbReference>